<keyword evidence="2" id="KW-0808">Transferase</keyword>
<dbReference type="AlphaFoldDB" id="A0A1I5CIP7"/>
<dbReference type="Proteomes" id="UP000199614">
    <property type="component" value="Unassembled WGS sequence"/>
</dbReference>
<name>A0A1I5CIP7_PSUAM</name>
<protein>
    <submittedName>
        <fullName evidence="2">UDP-N-acetylglucosamine:LPS N-acetylglucosamine transferase</fullName>
    </submittedName>
</protein>
<evidence type="ECO:0000313" key="3">
    <source>
        <dbReference type="Proteomes" id="UP000199614"/>
    </source>
</evidence>
<dbReference type="InterPro" id="IPR007235">
    <property type="entry name" value="Glyco_trans_28_C"/>
</dbReference>
<dbReference type="GO" id="GO:0016758">
    <property type="term" value="F:hexosyltransferase activity"/>
    <property type="evidence" value="ECO:0007669"/>
    <property type="project" value="InterPro"/>
</dbReference>
<sequence>MTTLFLATTGGHLEQLNDLAARIPGTGPRLWVTHANEQSRSLLADREVEFVPYVRVRNVPDVLRCVPRAHRMWRRYGVTRAVSTGSGIALGYLPYLASRGVECHYVESVARVTGPSLTGRVLHHVPSIRRYTQHTRWSGPRWQFAGSVFDSYRAVAPGIADRCTGPVLRVVVSVGTAAEFPFTRLVRALIPILSPGGELARYTGRTVQVLWQTGCTPVESPAVTPVPFLPAHELAAALRSAHLVICHAGAGSVLGALAAGRHPVLAVRRSREGEAGDDHQSQLAAELARRGVATVLDPEEITAARLVATLDHDVDRPDSPPAFGLAS</sequence>
<organism evidence="2 3">
    <name type="scientific">Pseudonocardia ammonioxydans</name>
    <dbReference type="NCBI Taxonomy" id="260086"/>
    <lineage>
        <taxon>Bacteria</taxon>
        <taxon>Bacillati</taxon>
        <taxon>Actinomycetota</taxon>
        <taxon>Actinomycetes</taxon>
        <taxon>Pseudonocardiales</taxon>
        <taxon>Pseudonocardiaceae</taxon>
        <taxon>Pseudonocardia</taxon>
    </lineage>
</organism>
<dbReference type="Gene3D" id="3.40.50.2000">
    <property type="entry name" value="Glycogen Phosphorylase B"/>
    <property type="match status" value="1"/>
</dbReference>
<feature type="domain" description="Glycosyl transferase family 28 C-terminal" evidence="1">
    <location>
        <begin position="221"/>
        <end position="318"/>
    </location>
</feature>
<gene>
    <name evidence="2" type="ORF">SAMN05216207_102333</name>
</gene>
<accession>A0A1I5CIP7</accession>
<dbReference type="STRING" id="260086.SAMN05216207_102333"/>
<dbReference type="RefSeq" id="WP_245773678.1">
    <property type="nucleotide sequence ID" value="NZ_FOUY01000023.1"/>
</dbReference>
<dbReference type="Pfam" id="PF04101">
    <property type="entry name" value="Glyco_tran_28_C"/>
    <property type="match status" value="1"/>
</dbReference>
<proteinExistence type="predicted"/>
<keyword evidence="3" id="KW-1185">Reference proteome</keyword>
<evidence type="ECO:0000313" key="2">
    <source>
        <dbReference type="EMBL" id="SFN86858.1"/>
    </source>
</evidence>
<reference evidence="2 3" key="1">
    <citation type="submission" date="2016-10" db="EMBL/GenBank/DDBJ databases">
        <authorList>
            <person name="de Groot N.N."/>
        </authorList>
    </citation>
    <scope>NUCLEOTIDE SEQUENCE [LARGE SCALE GENOMIC DNA]</scope>
    <source>
        <strain evidence="2 3">CGMCC 4.1877</strain>
    </source>
</reference>
<evidence type="ECO:0000259" key="1">
    <source>
        <dbReference type="Pfam" id="PF04101"/>
    </source>
</evidence>
<dbReference type="EMBL" id="FOUY01000023">
    <property type="protein sequence ID" value="SFN86858.1"/>
    <property type="molecule type" value="Genomic_DNA"/>
</dbReference>
<dbReference type="SUPFAM" id="SSF53756">
    <property type="entry name" value="UDP-Glycosyltransferase/glycogen phosphorylase"/>
    <property type="match status" value="1"/>
</dbReference>